<dbReference type="Proteomes" id="UP000694005">
    <property type="component" value="Chromosome A04"/>
</dbReference>
<feature type="region of interest" description="Disordered" evidence="1">
    <location>
        <begin position="1"/>
        <end position="22"/>
    </location>
</feature>
<sequence>MRLGHGRRVGRSQSHHTWKPSNAGIGESLEIIFGDKKVIKTITWKFC</sequence>
<dbReference type="Gramene" id="A04p28210.2_BraZ1">
    <property type="protein sequence ID" value="A04p28210.2_BraZ1.CDS.1"/>
    <property type="gene ID" value="A04g28210.2_BraZ1"/>
</dbReference>
<reference evidence="2 4" key="1">
    <citation type="submission" date="2021-07" db="EMBL/GenBank/DDBJ databases">
        <authorList>
            <consortium name="Genoscope - CEA"/>
            <person name="William W."/>
        </authorList>
    </citation>
    <scope>NUCLEOTIDE SEQUENCE [LARGE SCALE GENOMIC DNA]</scope>
</reference>
<dbReference type="EMBL" id="LS974620">
    <property type="protein sequence ID" value="CAG7907920.1"/>
    <property type="molecule type" value="Genomic_DNA"/>
</dbReference>
<dbReference type="AlphaFoldDB" id="A0A8D9FXA3"/>
<evidence type="ECO:0000313" key="2">
    <source>
        <dbReference type="EMBL" id="CAG7861088.1"/>
    </source>
</evidence>
<organism evidence="2 4">
    <name type="scientific">Brassica campestris</name>
    <name type="common">Field mustard</name>
    <dbReference type="NCBI Taxonomy" id="3711"/>
    <lineage>
        <taxon>Eukaryota</taxon>
        <taxon>Viridiplantae</taxon>
        <taxon>Streptophyta</taxon>
        <taxon>Embryophyta</taxon>
        <taxon>Tracheophyta</taxon>
        <taxon>Spermatophyta</taxon>
        <taxon>Magnoliopsida</taxon>
        <taxon>eudicotyledons</taxon>
        <taxon>Gunneridae</taxon>
        <taxon>Pentapetalae</taxon>
        <taxon>rosids</taxon>
        <taxon>malvids</taxon>
        <taxon>Brassicales</taxon>
        <taxon>Brassicaceae</taxon>
        <taxon>Brassiceae</taxon>
        <taxon>Brassica</taxon>
    </lineage>
</organism>
<feature type="compositionally biased region" description="Basic residues" evidence="1">
    <location>
        <begin position="1"/>
        <end position="18"/>
    </location>
</feature>
<protein>
    <submittedName>
        <fullName evidence="2 3">Uncharacterized protein</fullName>
    </submittedName>
</protein>
<dbReference type="Gramene" id="A09p15550.2_BraZ1">
    <property type="protein sequence ID" value="A09p15550.2_BraZ1.CDS.1"/>
    <property type="gene ID" value="A09g15550.2_BraZ1"/>
</dbReference>
<name>A0A8D9FXA3_BRACM</name>
<dbReference type="EMBL" id="LS974625">
    <property type="protein sequence ID" value="CAG7861088.1"/>
    <property type="molecule type" value="Genomic_DNA"/>
</dbReference>
<dbReference type="Proteomes" id="UP000694005">
    <property type="component" value="Chromosome A09"/>
</dbReference>
<evidence type="ECO:0000256" key="1">
    <source>
        <dbReference type="SAM" id="MobiDB-lite"/>
    </source>
</evidence>
<accession>A0A8D9FXA3</accession>
<proteinExistence type="predicted"/>
<gene>
    <name evidence="3" type="ORF">BRAPAZ1V2_A04P28210.2</name>
    <name evidence="2" type="ORF">BRAPAZ1V2_A09P15550.2</name>
</gene>
<evidence type="ECO:0000313" key="4">
    <source>
        <dbReference type="Proteomes" id="UP000694005"/>
    </source>
</evidence>
<evidence type="ECO:0000313" key="3">
    <source>
        <dbReference type="EMBL" id="CAG7907920.1"/>
    </source>
</evidence>